<proteinExistence type="predicted"/>
<dbReference type="SMART" id="SM00248">
    <property type="entry name" value="ANK"/>
    <property type="match status" value="21"/>
</dbReference>
<sequence length="1772" mass="195593">MTVCAGGRPNDQKLDVGYLSSFNGLAVLNSPNDDALIHVIAVHGIYGIRQKPWARSDSPESTWLEPAFTRALPGPVRVISYTYESPPALLTRYGIQQEAARLLDAILSHLESHAEKYESAEKSSSVVFVSHDIGGLLVKAALIKARLMPEKYSRLTSIVRGLMFFACPHRCSSLQSLQDQFVTLLTRDESPQQDNTATLARSLAETAIEINGDFIHMGMLLQAGVANIFSTDEDVRLRVFDKYTVTLDIPSERRVASPKPHVNLTKAFLHLRDIDKPDFKGAVDKSWAFSDLEPETVNRLHMFISQVAPIYPPRRAADPSDMSALSGQQAVLKDFVGRRSSCVLHVGCASGTAATSMASESILSYMSQYAPRPKTFHFEFDARDVRLNNVDAMMRSLWAQLVCDSAWPLAFRIKWALIRQSVTNPRLAADSLYHSWRYFHFTNDCDKAIYVVNGLDKCDESWRCFVSEIRDIISTTDSLLKIIILTADGSEKSAEIRDMLATLPAQNHADLDASSVLTAGSGSSPTTQERFQLALLLDKMPRFKPLASSLEACFLKPGWDSDLVHVVLKWLRHTKLATSVVETQIRAMDPSSPASVFAAIVGTVPKERQLWLRRFLFWTQVAKRRLRVREFCAVSTLAVELSREPDISKLQPSHSFYWRCALDDVREWLGGIFVVRDGEVCLGHDAFDEVLRPETSDGELYRGHFVVLETCTAYLSLAGRGRHSPVVSVLDSEPRQSDEGDSDLVSLVGSLPYAIEHWASHYKHLRTSSDEFMHSQDQFVAALLGDANFLQYWEPAYRNTLSPFMRRPVSEERLSPLVAAAELGLDDLVREFLPASSDERRVALEEAARNGRLRTVMILLEPDAEDDGAKAESHIPFTEEAVLAASVCGNDQIFRELVKRMVLCRNQHQKKKYSSLPILLLQASWLGLDDVVKQLLDLGADPNLQDMTETSARLPLHFAARRNKVHVLRVLLDAGASLTAKEQDGAGANALHAACNYGAKECVEELVKRGAPLESREGAGNLTPLHLASQQGYYEIVQFLLEQRDDPQDYTEADVSPLSLAAMYGMPRCAEMLLRHKADPNVPKSKPPLRGAVMNEDIAMCRMLLDYGAHVDHVLEGQSPYLVQAVEFKNMELVNLLLEYGPNVDLSQINTGSTPLSMAAALGFGEAIRRLLTAGASIELQNSTAQTPLWSAAREGHEEATRILAEAGADVNAPAASDWAPLQLAYNSPGVTRILLDHGADVNHESAGGTALRLAAYWNEPEVVKLLLEKNPNLTTAFVTALDKGHHEIVGLLLEAGADVNHVYPLGTGFNALRRAIKADSDESVRVLLEFNPDVKTRDYEERTVLHAIHHSTPVSLVRRLVNAGSDLDEEDNVGRTPLWSAVIGSNVEVARYLVSKKVRLQGFGVPGEDGLMHAACRFGSLAMVEFMMQQGLDVNADGGWLGTPLQAACLRSPFDSFPEENQVSIVRYLIGEGKADVNAATGLHGSPLNTAAGVCCSEIVGLLVDAGARVDAADPVVGMTATHLASSNSLAALHALKLDEHDDDANFKRRDLTGRLPLHYAASSGDVEVLKEVLARSRRVGLQIDERDHDGWTPLMWAARTTGLWWTTRTYDHVGVINLLLDENADTSVTARGIRREWTPWKVARYHGADPEIVRRLAPKGSAKSSNDATTPKSSPGSACNCCFLGIWGIFYKCFSCKVSFDLCFKCYRLKDVLHPQHEFAEYGQDWDEQMEEPVARGIVRSDTMASEHAIDGAAGEEDDDEEVPYDSGSE</sequence>
<keyword evidence="2 3" id="KW-0040">ANK repeat</keyword>
<evidence type="ECO:0000256" key="2">
    <source>
        <dbReference type="ARBA" id="ARBA00023043"/>
    </source>
</evidence>
<dbReference type="RefSeq" id="XP_060279463.1">
    <property type="nucleotide sequence ID" value="XM_060430705.1"/>
</dbReference>
<evidence type="ECO:0000313" key="7">
    <source>
        <dbReference type="Proteomes" id="UP001244011"/>
    </source>
</evidence>
<dbReference type="Pfam" id="PF24883">
    <property type="entry name" value="NPHP3_N"/>
    <property type="match status" value="1"/>
</dbReference>
<gene>
    <name evidence="6" type="ORF">QBC33DRAFT_573569</name>
</gene>
<feature type="compositionally biased region" description="Polar residues" evidence="4">
    <location>
        <begin position="1664"/>
        <end position="1678"/>
    </location>
</feature>
<dbReference type="EMBL" id="MU839029">
    <property type="protein sequence ID" value="KAK1763250.1"/>
    <property type="molecule type" value="Genomic_DNA"/>
</dbReference>
<feature type="repeat" description="ANK" evidence="3">
    <location>
        <begin position="951"/>
        <end position="983"/>
    </location>
</feature>
<evidence type="ECO:0000313" key="6">
    <source>
        <dbReference type="EMBL" id="KAK1763250.1"/>
    </source>
</evidence>
<organism evidence="6 7">
    <name type="scientific">Phialemonium atrogriseum</name>
    <dbReference type="NCBI Taxonomy" id="1093897"/>
    <lineage>
        <taxon>Eukaryota</taxon>
        <taxon>Fungi</taxon>
        <taxon>Dikarya</taxon>
        <taxon>Ascomycota</taxon>
        <taxon>Pezizomycotina</taxon>
        <taxon>Sordariomycetes</taxon>
        <taxon>Sordariomycetidae</taxon>
        <taxon>Cephalothecales</taxon>
        <taxon>Cephalothecaceae</taxon>
        <taxon>Phialemonium</taxon>
    </lineage>
</organism>
<dbReference type="PANTHER" id="PTHR24198:SF165">
    <property type="entry name" value="ANKYRIN REPEAT-CONTAINING PROTEIN-RELATED"/>
    <property type="match status" value="1"/>
</dbReference>
<evidence type="ECO:0000256" key="1">
    <source>
        <dbReference type="ARBA" id="ARBA00022737"/>
    </source>
</evidence>
<protein>
    <submittedName>
        <fullName evidence="6">Ankyrin repeat-containing domain protein</fullName>
    </submittedName>
</protein>
<name>A0AAJ0BRP9_9PEZI</name>
<dbReference type="Gene3D" id="1.25.40.20">
    <property type="entry name" value="Ankyrin repeat-containing domain"/>
    <property type="match status" value="5"/>
</dbReference>
<dbReference type="CDD" id="cd02249">
    <property type="entry name" value="ZZ"/>
    <property type="match status" value="1"/>
</dbReference>
<feature type="repeat" description="ANK" evidence="3">
    <location>
        <begin position="1184"/>
        <end position="1216"/>
    </location>
</feature>
<dbReference type="SUPFAM" id="SSF48403">
    <property type="entry name" value="Ankyrin repeat"/>
    <property type="match status" value="3"/>
</dbReference>
<feature type="region of interest" description="Disordered" evidence="4">
    <location>
        <begin position="1748"/>
        <end position="1772"/>
    </location>
</feature>
<comment type="caution">
    <text evidence="6">The sequence shown here is derived from an EMBL/GenBank/DDBJ whole genome shotgun (WGS) entry which is preliminary data.</text>
</comment>
<dbReference type="Proteomes" id="UP001244011">
    <property type="component" value="Unassembled WGS sequence"/>
</dbReference>
<dbReference type="InterPro" id="IPR056884">
    <property type="entry name" value="NPHP3-like_N"/>
</dbReference>
<dbReference type="Pfam" id="PF12796">
    <property type="entry name" value="Ank_2"/>
    <property type="match status" value="5"/>
</dbReference>
<dbReference type="SUPFAM" id="SSF53474">
    <property type="entry name" value="alpha/beta-Hydrolases"/>
    <property type="match status" value="1"/>
</dbReference>
<dbReference type="PROSITE" id="PS50297">
    <property type="entry name" value="ANK_REP_REGION"/>
    <property type="match status" value="7"/>
</dbReference>
<dbReference type="Gene3D" id="3.40.50.1820">
    <property type="entry name" value="alpha/beta hydrolase"/>
    <property type="match status" value="1"/>
</dbReference>
<feature type="repeat" description="ANK" evidence="3">
    <location>
        <begin position="986"/>
        <end position="1018"/>
    </location>
</feature>
<dbReference type="Pfam" id="PF00023">
    <property type="entry name" value="Ank"/>
    <property type="match status" value="1"/>
</dbReference>
<feature type="repeat" description="ANK" evidence="3">
    <location>
        <begin position="1151"/>
        <end position="1183"/>
    </location>
</feature>
<feature type="domain" description="Nephrocystin 3-like N-terminal" evidence="5">
    <location>
        <begin position="341"/>
        <end position="484"/>
    </location>
</feature>
<dbReference type="GeneID" id="85313892"/>
<feature type="compositionally biased region" description="Acidic residues" evidence="4">
    <location>
        <begin position="1756"/>
        <end position="1772"/>
    </location>
</feature>
<accession>A0AAJ0BRP9</accession>
<feature type="repeat" description="ANK" evidence="3">
    <location>
        <begin position="1273"/>
        <end position="1301"/>
    </location>
</feature>
<feature type="region of interest" description="Disordered" evidence="4">
    <location>
        <begin position="1658"/>
        <end position="1678"/>
    </location>
</feature>
<evidence type="ECO:0000256" key="4">
    <source>
        <dbReference type="SAM" id="MobiDB-lite"/>
    </source>
</evidence>
<dbReference type="SUPFAM" id="SSF57850">
    <property type="entry name" value="RING/U-box"/>
    <property type="match status" value="1"/>
</dbReference>
<dbReference type="PROSITE" id="PS50088">
    <property type="entry name" value="ANK_REPEAT"/>
    <property type="match status" value="7"/>
</dbReference>
<reference evidence="6" key="1">
    <citation type="submission" date="2023-06" db="EMBL/GenBank/DDBJ databases">
        <title>Genome-scale phylogeny and comparative genomics of the fungal order Sordariales.</title>
        <authorList>
            <consortium name="Lawrence Berkeley National Laboratory"/>
            <person name="Hensen N."/>
            <person name="Bonometti L."/>
            <person name="Westerberg I."/>
            <person name="Brannstrom I.O."/>
            <person name="Guillou S."/>
            <person name="Cros-Aarteil S."/>
            <person name="Calhoun S."/>
            <person name="Haridas S."/>
            <person name="Kuo A."/>
            <person name="Mondo S."/>
            <person name="Pangilinan J."/>
            <person name="Riley R."/>
            <person name="Labutti K."/>
            <person name="Andreopoulos B."/>
            <person name="Lipzen A."/>
            <person name="Chen C."/>
            <person name="Yanf M."/>
            <person name="Daum C."/>
            <person name="Ng V."/>
            <person name="Clum A."/>
            <person name="Steindorff A."/>
            <person name="Ohm R."/>
            <person name="Martin F."/>
            <person name="Silar P."/>
            <person name="Natvig D."/>
            <person name="Lalanne C."/>
            <person name="Gautier V."/>
            <person name="Ament-Velasquez S.L."/>
            <person name="Kruys A."/>
            <person name="Hutchinson M.I."/>
            <person name="Powell A.J."/>
            <person name="Barry K."/>
            <person name="Miller A.N."/>
            <person name="Grigoriev I.V."/>
            <person name="Debuchy R."/>
            <person name="Gladieux P."/>
            <person name="Thoren M.H."/>
            <person name="Johannesson H."/>
        </authorList>
    </citation>
    <scope>NUCLEOTIDE SEQUENCE</scope>
    <source>
        <strain evidence="6">8032-3</strain>
    </source>
</reference>
<dbReference type="PRINTS" id="PR01415">
    <property type="entry name" value="ANKYRIN"/>
</dbReference>
<feature type="repeat" description="ANK" evidence="3">
    <location>
        <begin position="1020"/>
        <end position="1052"/>
    </location>
</feature>
<feature type="repeat" description="ANK" evidence="3">
    <location>
        <begin position="1554"/>
        <end position="1586"/>
    </location>
</feature>
<dbReference type="PANTHER" id="PTHR24198">
    <property type="entry name" value="ANKYRIN REPEAT AND PROTEIN KINASE DOMAIN-CONTAINING PROTEIN"/>
    <property type="match status" value="1"/>
</dbReference>
<evidence type="ECO:0000259" key="5">
    <source>
        <dbReference type="Pfam" id="PF24883"/>
    </source>
</evidence>
<dbReference type="InterPro" id="IPR029058">
    <property type="entry name" value="AB_hydrolase_fold"/>
</dbReference>
<dbReference type="InterPro" id="IPR036770">
    <property type="entry name" value="Ankyrin_rpt-contain_sf"/>
</dbReference>
<keyword evidence="7" id="KW-1185">Reference proteome</keyword>
<evidence type="ECO:0000256" key="3">
    <source>
        <dbReference type="PROSITE-ProRule" id="PRU00023"/>
    </source>
</evidence>
<dbReference type="InterPro" id="IPR002110">
    <property type="entry name" value="Ankyrin_rpt"/>
</dbReference>
<keyword evidence="1" id="KW-0677">Repeat</keyword>